<dbReference type="CDD" id="cd18084">
    <property type="entry name" value="RsmE-like"/>
    <property type="match status" value="1"/>
</dbReference>
<evidence type="ECO:0000256" key="7">
    <source>
        <dbReference type="ARBA" id="ARBA00022691"/>
    </source>
</evidence>
<evidence type="ECO:0000259" key="11">
    <source>
        <dbReference type="Pfam" id="PF04452"/>
    </source>
</evidence>
<dbReference type="PIRSF" id="PIRSF015601">
    <property type="entry name" value="MTase_slr0722"/>
    <property type="match status" value="1"/>
</dbReference>
<comment type="catalytic activity">
    <reaction evidence="9 10">
        <text>uridine(1498) in 16S rRNA + S-adenosyl-L-methionine = N(3)-methyluridine(1498) in 16S rRNA + S-adenosyl-L-homocysteine + H(+)</text>
        <dbReference type="Rhea" id="RHEA:42920"/>
        <dbReference type="Rhea" id="RHEA-COMP:10283"/>
        <dbReference type="Rhea" id="RHEA-COMP:10284"/>
        <dbReference type="ChEBI" id="CHEBI:15378"/>
        <dbReference type="ChEBI" id="CHEBI:57856"/>
        <dbReference type="ChEBI" id="CHEBI:59789"/>
        <dbReference type="ChEBI" id="CHEBI:65315"/>
        <dbReference type="ChEBI" id="CHEBI:74502"/>
        <dbReference type="EC" id="2.1.1.193"/>
    </reaction>
</comment>
<evidence type="ECO:0000313" key="13">
    <source>
        <dbReference type="Proteomes" id="UP000606463"/>
    </source>
</evidence>
<evidence type="ECO:0000256" key="6">
    <source>
        <dbReference type="ARBA" id="ARBA00022679"/>
    </source>
</evidence>
<evidence type="ECO:0000256" key="3">
    <source>
        <dbReference type="ARBA" id="ARBA00022490"/>
    </source>
</evidence>
<name>A0A9D1CF12_AQUAO</name>
<dbReference type="PANTHER" id="PTHR30027">
    <property type="entry name" value="RIBOSOMAL RNA SMALL SUBUNIT METHYLTRANSFERASE E"/>
    <property type="match status" value="1"/>
</dbReference>
<proteinExistence type="inferred from homology"/>
<dbReference type="InterPro" id="IPR006700">
    <property type="entry name" value="RsmE"/>
</dbReference>
<evidence type="ECO:0000256" key="10">
    <source>
        <dbReference type="PIRNR" id="PIRNR015601"/>
    </source>
</evidence>
<dbReference type="GO" id="GO:0070475">
    <property type="term" value="P:rRNA base methylation"/>
    <property type="evidence" value="ECO:0007669"/>
    <property type="project" value="TreeGrafter"/>
</dbReference>
<comment type="subcellular location">
    <subcellularLocation>
        <location evidence="1 10">Cytoplasm</location>
    </subcellularLocation>
</comment>
<dbReference type="PANTHER" id="PTHR30027:SF3">
    <property type="entry name" value="16S RRNA (URACIL(1498)-N(3))-METHYLTRANSFERASE"/>
    <property type="match status" value="1"/>
</dbReference>
<evidence type="ECO:0000256" key="5">
    <source>
        <dbReference type="ARBA" id="ARBA00022603"/>
    </source>
</evidence>
<evidence type="ECO:0000313" key="12">
    <source>
        <dbReference type="EMBL" id="HIP97916.1"/>
    </source>
</evidence>
<feature type="domain" description="Ribosomal RNA small subunit methyltransferase E methyltransferase" evidence="11">
    <location>
        <begin position="76"/>
        <end position="228"/>
    </location>
</feature>
<evidence type="ECO:0000256" key="9">
    <source>
        <dbReference type="ARBA" id="ARBA00047944"/>
    </source>
</evidence>
<sequence>MERFLGRLISPTLAVVEEDLRHLKVKRVKVGDIVEVLEEASLKPYLCKLVSLEKRRAVFEIVKELTPNIPRAFVRLYQCVPVKVSTFDEIVQRATEVGVSQIVPVISKRSFQKLPVIEEKIARWNRIVRESLKQCGRHHLPQILPPVRLEDVNPEGEYLNLFAFEREENNNLFKVLKFKTPSKGANIIVGPEGGFSKEEAQSLVNRGFLPVSLGNFTLRAETASVAVTFAVYNALATSDK</sequence>
<comment type="caution">
    <text evidence="12">The sequence shown here is derived from an EMBL/GenBank/DDBJ whole genome shotgun (WGS) entry which is preliminary data.</text>
</comment>
<comment type="function">
    <text evidence="8 10">Specifically methylates the N3 position of the uracil ring of uridine 1498 (m3U1498) in 16S rRNA. Acts on the fully assembled 30S ribosomal subunit.</text>
</comment>
<evidence type="ECO:0000256" key="2">
    <source>
        <dbReference type="ARBA" id="ARBA00005528"/>
    </source>
</evidence>
<protein>
    <recommendedName>
        <fullName evidence="10">Ribosomal RNA small subunit methyltransferase E</fullName>
        <ecNumber evidence="10">2.1.1.193</ecNumber>
    </recommendedName>
</protein>
<dbReference type="GO" id="GO:0005737">
    <property type="term" value="C:cytoplasm"/>
    <property type="evidence" value="ECO:0007669"/>
    <property type="project" value="UniProtKB-SubCell"/>
</dbReference>
<dbReference type="SUPFAM" id="SSF75217">
    <property type="entry name" value="alpha/beta knot"/>
    <property type="match status" value="1"/>
</dbReference>
<dbReference type="InterPro" id="IPR029026">
    <property type="entry name" value="tRNA_m1G_MTases_N"/>
</dbReference>
<keyword evidence="4 10" id="KW-0698">rRNA processing</keyword>
<dbReference type="Gene3D" id="3.40.1280.10">
    <property type="match status" value="1"/>
</dbReference>
<keyword evidence="3 10" id="KW-0963">Cytoplasm</keyword>
<evidence type="ECO:0000256" key="4">
    <source>
        <dbReference type="ARBA" id="ARBA00022552"/>
    </source>
</evidence>
<dbReference type="EMBL" id="DQVE01000010">
    <property type="protein sequence ID" value="HIP97916.1"/>
    <property type="molecule type" value="Genomic_DNA"/>
</dbReference>
<reference evidence="12" key="1">
    <citation type="journal article" date="2020" name="ISME J.">
        <title>Gammaproteobacteria mediating utilization of methyl-, sulfur- and petroleum organic compounds in deep ocean hydrothermal plumes.</title>
        <authorList>
            <person name="Zhou Z."/>
            <person name="Liu Y."/>
            <person name="Pan J."/>
            <person name="Cron B.R."/>
            <person name="Toner B.M."/>
            <person name="Anantharaman K."/>
            <person name="Breier J.A."/>
            <person name="Dick G.J."/>
            <person name="Li M."/>
        </authorList>
    </citation>
    <scope>NUCLEOTIDE SEQUENCE</scope>
    <source>
        <strain evidence="12">SZUA-1501</strain>
    </source>
</reference>
<dbReference type="InterPro" id="IPR029028">
    <property type="entry name" value="Alpha/beta_knot_MTases"/>
</dbReference>
<keyword evidence="6 10" id="KW-0808">Transferase</keyword>
<accession>A0A9D1CF12</accession>
<comment type="similarity">
    <text evidence="2 10">Belongs to the RNA methyltransferase RsmE family.</text>
</comment>
<dbReference type="Pfam" id="PF04452">
    <property type="entry name" value="Methyltrans_RNA"/>
    <property type="match status" value="1"/>
</dbReference>
<dbReference type="InterPro" id="IPR046886">
    <property type="entry name" value="RsmE_MTase_dom"/>
</dbReference>
<dbReference type="AlphaFoldDB" id="A0A9D1CF12"/>
<dbReference type="NCBIfam" id="TIGR00046">
    <property type="entry name" value="RsmE family RNA methyltransferase"/>
    <property type="match status" value="1"/>
</dbReference>
<dbReference type="EC" id="2.1.1.193" evidence="10"/>
<gene>
    <name evidence="12" type="ORF">EYH37_00900</name>
</gene>
<evidence type="ECO:0000256" key="8">
    <source>
        <dbReference type="ARBA" id="ARBA00025699"/>
    </source>
</evidence>
<evidence type="ECO:0000256" key="1">
    <source>
        <dbReference type="ARBA" id="ARBA00004496"/>
    </source>
</evidence>
<organism evidence="12 13">
    <name type="scientific">Aquifex aeolicus</name>
    <dbReference type="NCBI Taxonomy" id="63363"/>
    <lineage>
        <taxon>Bacteria</taxon>
        <taxon>Pseudomonadati</taxon>
        <taxon>Aquificota</taxon>
        <taxon>Aquificia</taxon>
        <taxon>Aquificales</taxon>
        <taxon>Aquificaceae</taxon>
        <taxon>Aquifex</taxon>
    </lineage>
</organism>
<dbReference type="Proteomes" id="UP000606463">
    <property type="component" value="Unassembled WGS sequence"/>
</dbReference>
<keyword evidence="5 10" id="KW-0489">Methyltransferase</keyword>
<dbReference type="GO" id="GO:0070042">
    <property type="term" value="F:rRNA (uridine-N3-)-methyltransferase activity"/>
    <property type="evidence" value="ECO:0007669"/>
    <property type="project" value="TreeGrafter"/>
</dbReference>
<keyword evidence="7 10" id="KW-0949">S-adenosyl-L-methionine</keyword>